<dbReference type="PROSITE" id="PS51257">
    <property type="entry name" value="PROKAR_LIPOPROTEIN"/>
    <property type="match status" value="1"/>
</dbReference>
<comment type="caution">
    <text evidence="1">The sequence shown here is derived from an EMBL/GenBank/DDBJ whole genome shotgun (WGS) entry which is preliminary data.</text>
</comment>
<dbReference type="EMBL" id="JAPCID010000030">
    <property type="protein sequence ID" value="MDA0139830.1"/>
    <property type="molecule type" value="Genomic_DNA"/>
</dbReference>
<reference evidence="1" key="1">
    <citation type="submission" date="2022-10" db="EMBL/GenBank/DDBJ databases">
        <title>The WGS of Solirubrobacter sp. CPCC 204708.</title>
        <authorList>
            <person name="Jiang Z."/>
        </authorList>
    </citation>
    <scope>NUCLEOTIDE SEQUENCE</scope>
    <source>
        <strain evidence="1">CPCC 204708</strain>
    </source>
</reference>
<evidence type="ECO:0008006" key="3">
    <source>
        <dbReference type="Google" id="ProtNLM"/>
    </source>
</evidence>
<sequence length="263" mass="28829">MRLAPVLALAAVAVGCGSSEDPERAEVRAYLERVNAVQKGQTEGLERANTVLRGYAQGKPVGAPALEGIIGDITRARGAVAAVKPPAKARDVHASLLRIYDVDAELAEETLRMVRYQEAAPRALAPLDRASVRLRRDLDRARLSSTQARALSRFAGTVDRSHERLDALDVPALLAPAHKAQLARLESTRLLSRKLRTAVAERDSKRVAKLLLRFRRSARSQTSERALTKRGLAAYTTRLDELTTAQVEFGRAQARLNRSLRST</sequence>
<protein>
    <recommendedName>
        <fullName evidence="3">Lipoprotein</fullName>
    </recommendedName>
</protein>
<evidence type="ECO:0000313" key="2">
    <source>
        <dbReference type="Proteomes" id="UP001147700"/>
    </source>
</evidence>
<proteinExistence type="predicted"/>
<accession>A0ABT4RMP7</accession>
<evidence type="ECO:0000313" key="1">
    <source>
        <dbReference type="EMBL" id="MDA0139830.1"/>
    </source>
</evidence>
<gene>
    <name evidence="1" type="ORF">OJ962_20175</name>
</gene>
<dbReference type="RefSeq" id="WP_202957749.1">
    <property type="nucleotide sequence ID" value="NZ_JAPCID010000030.1"/>
</dbReference>
<organism evidence="1 2">
    <name type="scientific">Solirubrobacter deserti</name>
    <dbReference type="NCBI Taxonomy" id="2282478"/>
    <lineage>
        <taxon>Bacteria</taxon>
        <taxon>Bacillati</taxon>
        <taxon>Actinomycetota</taxon>
        <taxon>Thermoleophilia</taxon>
        <taxon>Solirubrobacterales</taxon>
        <taxon>Solirubrobacteraceae</taxon>
        <taxon>Solirubrobacter</taxon>
    </lineage>
</organism>
<dbReference type="Proteomes" id="UP001147700">
    <property type="component" value="Unassembled WGS sequence"/>
</dbReference>
<keyword evidence="2" id="KW-1185">Reference proteome</keyword>
<name>A0ABT4RMP7_9ACTN</name>